<dbReference type="AlphaFoldDB" id="A0A817U3K4"/>
<organism evidence="1 2">
    <name type="scientific">Rotaria socialis</name>
    <dbReference type="NCBI Taxonomy" id="392032"/>
    <lineage>
        <taxon>Eukaryota</taxon>
        <taxon>Metazoa</taxon>
        <taxon>Spiralia</taxon>
        <taxon>Gnathifera</taxon>
        <taxon>Rotifera</taxon>
        <taxon>Eurotatoria</taxon>
        <taxon>Bdelloidea</taxon>
        <taxon>Philodinida</taxon>
        <taxon>Philodinidae</taxon>
        <taxon>Rotaria</taxon>
    </lineage>
</organism>
<protein>
    <submittedName>
        <fullName evidence="1">Uncharacterized protein</fullName>
    </submittedName>
</protein>
<proteinExistence type="predicted"/>
<sequence length="113" mass="12926">MPVRELYSFFIIILGKFADFGKAHNLTSAVINQINELRSEEEFSKLTGQITEFCVENNIGLSIKVKERTISTRFLNCSVTSKKGQCEKISEFCFYPIIDSILVEMNRGMTVQF</sequence>
<reference evidence="1" key="1">
    <citation type="submission" date="2021-02" db="EMBL/GenBank/DDBJ databases">
        <authorList>
            <person name="Nowell W R."/>
        </authorList>
    </citation>
    <scope>NUCLEOTIDE SEQUENCE</scope>
</reference>
<gene>
    <name evidence="1" type="ORF">KIK155_LOCUS957</name>
</gene>
<evidence type="ECO:0000313" key="2">
    <source>
        <dbReference type="Proteomes" id="UP000663865"/>
    </source>
</evidence>
<accession>A0A817U3K4</accession>
<evidence type="ECO:0000313" key="1">
    <source>
        <dbReference type="EMBL" id="CAF3325455.1"/>
    </source>
</evidence>
<comment type="caution">
    <text evidence="1">The sequence shown here is derived from an EMBL/GenBank/DDBJ whole genome shotgun (WGS) entry which is preliminary data.</text>
</comment>
<name>A0A817U3K4_9BILA</name>
<dbReference type="EMBL" id="CAJNYV010000025">
    <property type="protein sequence ID" value="CAF3325455.1"/>
    <property type="molecule type" value="Genomic_DNA"/>
</dbReference>
<dbReference type="Proteomes" id="UP000663865">
    <property type="component" value="Unassembled WGS sequence"/>
</dbReference>